<dbReference type="Proteomes" id="UP001178507">
    <property type="component" value="Unassembled WGS sequence"/>
</dbReference>
<dbReference type="Pfam" id="PF07004">
    <property type="entry name" value="SHIPPO-rpt"/>
    <property type="match status" value="4"/>
</dbReference>
<feature type="compositionally biased region" description="Polar residues" evidence="1">
    <location>
        <begin position="238"/>
        <end position="248"/>
    </location>
</feature>
<dbReference type="InterPro" id="IPR051291">
    <property type="entry name" value="CIMAP"/>
</dbReference>
<organism evidence="2 3">
    <name type="scientific">Effrenium voratum</name>
    <dbReference type="NCBI Taxonomy" id="2562239"/>
    <lineage>
        <taxon>Eukaryota</taxon>
        <taxon>Sar</taxon>
        <taxon>Alveolata</taxon>
        <taxon>Dinophyceae</taxon>
        <taxon>Suessiales</taxon>
        <taxon>Symbiodiniaceae</taxon>
        <taxon>Effrenium</taxon>
    </lineage>
</organism>
<accession>A0AA36MJQ1</accession>
<comment type="caution">
    <text evidence="2">The sequence shown here is derived from an EMBL/GenBank/DDBJ whole genome shotgun (WGS) entry which is preliminary data.</text>
</comment>
<feature type="compositionally biased region" description="Basic and acidic residues" evidence="1">
    <location>
        <begin position="211"/>
        <end position="220"/>
    </location>
</feature>
<feature type="region of interest" description="Disordered" evidence="1">
    <location>
        <begin position="272"/>
        <end position="299"/>
    </location>
</feature>
<evidence type="ECO:0000256" key="1">
    <source>
        <dbReference type="SAM" id="MobiDB-lite"/>
    </source>
</evidence>
<reference evidence="2" key="1">
    <citation type="submission" date="2023-08" db="EMBL/GenBank/DDBJ databases">
        <authorList>
            <person name="Chen Y."/>
            <person name="Shah S."/>
            <person name="Dougan E. K."/>
            <person name="Thang M."/>
            <person name="Chan C."/>
        </authorList>
    </citation>
    <scope>NUCLEOTIDE SEQUENCE</scope>
</reference>
<dbReference type="InterPro" id="IPR010736">
    <property type="entry name" value="SHIPPO-rpt"/>
</dbReference>
<evidence type="ECO:0000313" key="2">
    <source>
        <dbReference type="EMBL" id="CAJ1374326.1"/>
    </source>
</evidence>
<feature type="region of interest" description="Disordered" evidence="1">
    <location>
        <begin position="211"/>
        <end position="252"/>
    </location>
</feature>
<sequence length="299" mass="32031">MAPPELRDLLQSAPQWRKKDVDSIEARLSRVGVTTCAELRFALRSKTLAESLQRSGKPLTPDTLRTLEQLADAGEVSHEDPVKEFPRMHGLSHIRRSPRWTFKQSTDLERRFLPPGPGAYHSDTPEWSSRYQKGPVFSFGLSGRDPVGKQKIPGPGAYELAKEAGQGTASWTMTARRAGHGADGEVPGPGDYELQASLGKSPRYTAGKKFDMGAQKERPGPGDYFQGELGAKTPSWRFGTSSRPSNGLGQLATPGPGAYMVASTVGSAPAATLKGRHAGGRPTPMPGPGAHGGHYSSFG</sequence>
<evidence type="ECO:0000313" key="3">
    <source>
        <dbReference type="Proteomes" id="UP001178507"/>
    </source>
</evidence>
<name>A0AA36MJQ1_9DINO</name>
<dbReference type="AlphaFoldDB" id="A0AA36MJQ1"/>
<dbReference type="PANTHER" id="PTHR21580">
    <property type="entry name" value="SHIPPO-1-RELATED"/>
    <property type="match status" value="1"/>
</dbReference>
<protein>
    <submittedName>
        <fullName evidence="2">Uncharacterized protein</fullName>
    </submittedName>
</protein>
<dbReference type="PANTHER" id="PTHR21580:SF28">
    <property type="entry name" value="BOREALIN N-TERMINAL DOMAIN-CONTAINING PROTEIN-RELATED"/>
    <property type="match status" value="1"/>
</dbReference>
<dbReference type="EMBL" id="CAUJNA010000245">
    <property type="protein sequence ID" value="CAJ1374326.1"/>
    <property type="molecule type" value="Genomic_DNA"/>
</dbReference>
<proteinExistence type="predicted"/>
<gene>
    <name evidence="2" type="ORF">EVOR1521_LOCUS3902</name>
</gene>
<keyword evidence="3" id="KW-1185">Reference proteome</keyword>